<feature type="compositionally biased region" description="Basic and acidic residues" evidence="7">
    <location>
        <begin position="55"/>
        <end position="66"/>
    </location>
</feature>
<evidence type="ECO:0000256" key="2">
    <source>
        <dbReference type="ARBA" id="ARBA00017823"/>
    </source>
</evidence>
<keyword evidence="5" id="KW-0805">Transcription regulation</keyword>
<evidence type="ECO:0000313" key="9">
    <source>
        <dbReference type="EMBL" id="USG65332.1"/>
    </source>
</evidence>
<gene>
    <name evidence="9" type="primary">flgM</name>
    <name evidence="9" type="ORF">NDK47_25030</name>
</gene>
<dbReference type="InterPro" id="IPR007412">
    <property type="entry name" value="FlgM"/>
</dbReference>
<keyword evidence="10" id="KW-1185">Reference proteome</keyword>
<feature type="compositionally biased region" description="Polar residues" evidence="7">
    <location>
        <begin position="1"/>
        <end position="22"/>
    </location>
</feature>
<dbReference type="RefSeq" id="WP_251872425.1">
    <property type="nucleotide sequence ID" value="NZ_CP098755.1"/>
</dbReference>
<evidence type="ECO:0000259" key="8">
    <source>
        <dbReference type="Pfam" id="PF04316"/>
    </source>
</evidence>
<keyword evidence="9" id="KW-0966">Cell projection</keyword>
<dbReference type="InterPro" id="IPR031316">
    <property type="entry name" value="FlgM_C"/>
</dbReference>
<evidence type="ECO:0000313" key="10">
    <source>
        <dbReference type="Proteomes" id="UP001056500"/>
    </source>
</evidence>
<evidence type="ECO:0000256" key="1">
    <source>
        <dbReference type="ARBA" id="ARBA00005322"/>
    </source>
</evidence>
<evidence type="ECO:0000256" key="6">
    <source>
        <dbReference type="ARBA" id="ARBA00023163"/>
    </source>
</evidence>
<keyword evidence="4" id="KW-1005">Bacterial flagellum biogenesis</keyword>
<sequence length="90" mass="10328">MRINEPNRTGMINSYNQSNKAQSAKGRTPMGKDEVNISSEALEMLKQVEDPQSPARREKVSSLKQQVEEGTYKVPSEKIAEKFLAFWRKR</sequence>
<evidence type="ECO:0000256" key="3">
    <source>
        <dbReference type="ARBA" id="ARBA00022491"/>
    </source>
</evidence>
<evidence type="ECO:0000256" key="7">
    <source>
        <dbReference type="SAM" id="MobiDB-lite"/>
    </source>
</evidence>
<keyword evidence="6" id="KW-0804">Transcription</keyword>
<comment type="similarity">
    <text evidence="1">Belongs to the FlgM family.</text>
</comment>
<keyword evidence="9" id="KW-0969">Cilium</keyword>
<feature type="region of interest" description="Disordered" evidence="7">
    <location>
        <begin position="1"/>
        <end position="32"/>
    </location>
</feature>
<reference evidence="9" key="1">
    <citation type="submission" date="2022-06" db="EMBL/GenBank/DDBJ databases">
        <title>Genome sequencing of Brevibacillus sp. BB3-R1.</title>
        <authorList>
            <person name="Heo J."/>
            <person name="Lee D."/>
            <person name="Won M."/>
            <person name="Han B.-H."/>
            <person name="Hong S.-B."/>
            <person name="Kwon S.-W."/>
        </authorList>
    </citation>
    <scope>NUCLEOTIDE SEQUENCE</scope>
    <source>
        <strain evidence="9">BB3-R1</strain>
    </source>
</reference>
<name>A0ABY4WE46_9BACL</name>
<dbReference type="InterPro" id="IPR035890">
    <property type="entry name" value="Anti-sigma-28_factor_FlgM_sf"/>
</dbReference>
<organism evidence="9 10">
    <name type="scientific">Brevibacillus ruminantium</name>
    <dbReference type="NCBI Taxonomy" id="2950604"/>
    <lineage>
        <taxon>Bacteria</taxon>
        <taxon>Bacillati</taxon>
        <taxon>Bacillota</taxon>
        <taxon>Bacilli</taxon>
        <taxon>Bacillales</taxon>
        <taxon>Paenibacillaceae</taxon>
        <taxon>Brevibacillus</taxon>
    </lineage>
</organism>
<keyword evidence="9" id="KW-0282">Flagellum</keyword>
<feature type="region of interest" description="Disordered" evidence="7">
    <location>
        <begin position="47"/>
        <end position="66"/>
    </location>
</feature>
<dbReference type="NCBIfam" id="TIGR03824">
    <property type="entry name" value="FlgM_jcvi"/>
    <property type="match status" value="1"/>
</dbReference>
<protein>
    <recommendedName>
        <fullName evidence="2">Negative regulator of flagellin synthesis</fullName>
    </recommendedName>
</protein>
<dbReference type="Proteomes" id="UP001056500">
    <property type="component" value="Chromosome"/>
</dbReference>
<accession>A0ABY4WE46</accession>
<dbReference type="SUPFAM" id="SSF101498">
    <property type="entry name" value="Anti-sigma factor FlgM"/>
    <property type="match status" value="1"/>
</dbReference>
<proteinExistence type="inferred from homology"/>
<evidence type="ECO:0000256" key="4">
    <source>
        <dbReference type="ARBA" id="ARBA00022795"/>
    </source>
</evidence>
<feature type="domain" description="Anti-sigma-28 factor FlgM C-terminal" evidence="8">
    <location>
        <begin position="33"/>
        <end position="84"/>
    </location>
</feature>
<dbReference type="Pfam" id="PF04316">
    <property type="entry name" value="FlgM"/>
    <property type="match status" value="1"/>
</dbReference>
<keyword evidence="3" id="KW-0678">Repressor</keyword>
<dbReference type="EMBL" id="CP098755">
    <property type="protein sequence ID" value="USG65332.1"/>
    <property type="molecule type" value="Genomic_DNA"/>
</dbReference>
<evidence type="ECO:0000256" key="5">
    <source>
        <dbReference type="ARBA" id="ARBA00023015"/>
    </source>
</evidence>